<comment type="caution">
    <text evidence="1">The sequence shown here is derived from an EMBL/GenBank/DDBJ whole genome shotgun (WGS) entry which is preliminary data.</text>
</comment>
<dbReference type="AlphaFoldDB" id="A0A645H8E3"/>
<proteinExistence type="predicted"/>
<evidence type="ECO:0000313" key="1">
    <source>
        <dbReference type="EMBL" id="MPN35307.1"/>
    </source>
</evidence>
<reference evidence="1" key="1">
    <citation type="submission" date="2019-08" db="EMBL/GenBank/DDBJ databases">
        <authorList>
            <person name="Kucharzyk K."/>
            <person name="Murdoch R.W."/>
            <person name="Higgins S."/>
            <person name="Loffler F."/>
        </authorList>
    </citation>
    <scope>NUCLEOTIDE SEQUENCE</scope>
</reference>
<dbReference type="EMBL" id="VSSQ01088807">
    <property type="protein sequence ID" value="MPN35307.1"/>
    <property type="molecule type" value="Genomic_DNA"/>
</dbReference>
<sequence>MKTRSELDLTERSLISSGLFNDEESLLKLNTYTEPSSRESLFSKEEASPFERSDIIVESLLPSKAEKIAMLFPDNSTL</sequence>
<protein>
    <submittedName>
        <fullName evidence="1">Uncharacterized protein</fullName>
    </submittedName>
</protein>
<organism evidence="1">
    <name type="scientific">bioreactor metagenome</name>
    <dbReference type="NCBI Taxonomy" id="1076179"/>
    <lineage>
        <taxon>unclassified sequences</taxon>
        <taxon>metagenomes</taxon>
        <taxon>ecological metagenomes</taxon>
    </lineage>
</organism>
<name>A0A645H8E3_9ZZZZ</name>
<accession>A0A645H8E3</accession>
<gene>
    <name evidence="1" type="ORF">SDC9_182804</name>
</gene>